<reference evidence="1" key="1">
    <citation type="submission" date="2021-06" db="EMBL/GenBank/DDBJ databases">
        <authorList>
            <person name="Kallberg Y."/>
            <person name="Tangrot J."/>
            <person name="Rosling A."/>
        </authorList>
    </citation>
    <scope>NUCLEOTIDE SEQUENCE</scope>
    <source>
        <strain evidence="1">FL966</strain>
    </source>
</reference>
<dbReference type="OrthoDB" id="2425434at2759"/>
<organism evidence="1 2">
    <name type="scientific">Cetraspora pellucida</name>
    <dbReference type="NCBI Taxonomy" id="1433469"/>
    <lineage>
        <taxon>Eukaryota</taxon>
        <taxon>Fungi</taxon>
        <taxon>Fungi incertae sedis</taxon>
        <taxon>Mucoromycota</taxon>
        <taxon>Glomeromycotina</taxon>
        <taxon>Glomeromycetes</taxon>
        <taxon>Diversisporales</taxon>
        <taxon>Gigasporaceae</taxon>
        <taxon>Cetraspora</taxon>
    </lineage>
</organism>
<sequence>MTLLHLRIHHNSGHDFDNKFALYRYGLWMFNVIKKVKRAREIGKKIQACTIIQCKFIEYYYRPDGLVLQNLLNITNYYGQYEKKCD</sequence>
<feature type="non-terminal residue" evidence="1">
    <location>
        <position position="86"/>
    </location>
</feature>
<dbReference type="AlphaFoldDB" id="A0A9N9BH06"/>
<accession>A0A9N9BH06</accession>
<protein>
    <submittedName>
        <fullName evidence="1">6370_t:CDS:1</fullName>
    </submittedName>
</protein>
<dbReference type="EMBL" id="CAJVQA010003013">
    <property type="protein sequence ID" value="CAG8563693.1"/>
    <property type="molecule type" value="Genomic_DNA"/>
</dbReference>
<name>A0A9N9BH06_9GLOM</name>
<keyword evidence="2" id="KW-1185">Reference proteome</keyword>
<dbReference type="Proteomes" id="UP000789759">
    <property type="component" value="Unassembled WGS sequence"/>
</dbReference>
<evidence type="ECO:0000313" key="2">
    <source>
        <dbReference type="Proteomes" id="UP000789759"/>
    </source>
</evidence>
<evidence type="ECO:0000313" key="1">
    <source>
        <dbReference type="EMBL" id="CAG8563693.1"/>
    </source>
</evidence>
<proteinExistence type="predicted"/>
<gene>
    <name evidence="1" type="ORF">CPELLU_LOCUS5323</name>
</gene>
<comment type="caution">
    <text evidence="1">The sequence shown here is derived from an EMBL/GenBank/DDBJ whole genome shotgun (WGS) entry which is preliminary data.</text>
</comment>